<dbReference type="SUPFAM" id="SSF49373">
    <property type="entry name" value="Invasin/intimin cell-adhesion fragments"/>
    <property type="match status" value="3"/>
</dbReference>
<dbReference type="InterPro" id="IPR013783">
    <property type="entry name" value="Ig-like_fold"/>
</dbReference>
<dbReference type="Pfam" id="PF07963">
    <property type="entry name" value="N_methyl"/>
    <property type="match status" value="1"/>
</dbReference>
<dbReference type="Gene3D" id="2.60.40.10">
    <property type="entry name" value="Immunoglobulins"/>
    <property type="match status" value="3"/>
</dbReference>
<keyword evidence="3" id="KW-0472">Membrane</keyword>
<reference evidence="5 6" key="1">
    <citation type="submission" date="2019-03" db="EMBL/GenBank/DDBJ databases">
        <title>Metabolic potential of uncultured bacteria and archaea associated with petroleum seepage in deep-sea sediments.</title>
        <authorList>
            <person name="Dong X."/>
            <person name="Hubert C."/>
        </authorList>
    </citation>
    <scope>NUCLEOTIDE SEQUENCE [LARGE SCALE GENOMIC DNA]</scope>
    <source>
        <strain evidence="5">E44_bin18</strain>
    </source>
</reference>
<keyword evidence="3" id="KW-1133">Transmembrane helix</keyword>
<evidence type="ECO:0000313" key="5">
    <source>
        <dbReference type="EMBL" id="TET46727.1"/>
    </source>
</evidence>
<accession>A0A523UW32</accession>
<feature type="domain" description="Big-1" evidence="4">
    <location>
        <begin position="330"/>
        <end position="423"/>
    </location>
</feature>
<keyword evidence="3" id="KW-0812">Transmembrane</keyword>
<dbReference type="PROSITE" id="PS51127">
    <property type="entry name" value="BIG1"/>
    <property type="match status" value="1"/>
</dbReference>
<organism evidence="5 6">
    <name type="scientific">candidate division TA06 bacterium</name>
    <dbReference type="NCBI Taxonomy" id="2250710"/>
    <lineage>
        <taxon>Bacteria</taxon>
        <taxon>Bacteria division TA06</taxon>
    </lineage>
</organism>
<gene>
    <name evidence="5" type="ORF">E3J62_03760</name>
</gene>
<proteinExistence type="inferred from homology"/>
<evidence type="ECO:0000256" key="3">
    <source>
        <dbReference type="SAM" id="Phobius"/>
    </source>
</evidence>
<dbReference type="SUPFAM" id="SSF69318">
    <property type="entry name" value="Integrin alpha N-terminal domain"/>
    <property type="match status" value="1"/>
</dbReference>
<dbReference type="AlphaFoldDB" id="A0A523UW32"/>
<dbReference type="InterPro" id="IPR013517">
    <property type="entry name" value="FG-GAP"/>
</dbReference>
<dbReference type="PROSITE" id="PS00409">
    <property type="entry name" value="PROKAR_NTER_METHYL"/>
    <property type="match status" value="1"/>
</dbReference>
<dbReference type="Pfam" id="PF13517">
    <property type="entry name" value="FG-GAP_3"/>
    <property type="match status" value="2"/>
</dbReference>
<dbReference type="InterPro" id="IPR008964">
    <property type="entry name" value="Invasin/intimin_cell_adhesion"/>
</dbReference>
<dbReference type="InterPro" id="IPR012902">
    <property type="entry name" value="N_methyl_site"/>
</dbReference>
<dbReference type="InterPro" id="IPR028994">
    <property type="entry name" value="Integrin_alpha_N"/>
</dbReference>
<dbReference type="PANTHER" id="PTHR46580:SF4">
    <property type="entry name" value="ATP_GTP-BINDING PROTEIN"/>
    <property type="match status" value="1"/>
</dbReference>
<evidence type="ECO:0000313" key="6">
    <source>
        <dbReference type="Proteomes" id="UP000315525"/>
    </source>
</evidence>
<name>A0A523UW32_UNCT6</name>
<dbReference type="Pfam" id="PF09134">
    <property type="entry name" value="Invasin_D3"/>
    <property type="match status" value="1"/>
</dbReference>
<dbReference type="InterPro" id="IPR003344">
    <property type="entry name" value="Big_1_dom"/>
</dbReference>
<dbReference type="Proteomes" id="UP000315525">
    <property type="component" value="Unassembled WGS sequence"/>
</dbReference>
<dbReference type="PANTHER" id="PTHR46580">
    <property type="entry name" value="SENSOR KINASE-RELATED"/>
    <property type="match status" value="1"/>
</dbReference>
<evidence type="ECO:0000259" key="4">
    <source>
        <dbReference type="PROSITE" id="PS51127"/>
    </source>
</evidence>
<feature type="transmembrane region" description="Helical" evidence="3">
    <location>
        <begin position="12"/>
        <end position="35"/>
    </location>
</feature>
<sequence>MNIKLKVKDRGFSLVELLVVMIVGSIIMAAIYSIVFGSKEALMRGESEARTSYRARRTMRRLVEDFRLAGYGLAAGELGIITAKENELVMVADLDKNGMTETIRYYLSHSSELGNTPNPNDRILYKSIGGENPGLPLAVGITSFVLGFYDSDRVDLLDPISSPKQVDPLKDLNGNKKNDLIDIRLITVRVVFERAAPDKHGGYRPYAVSSSMSPRNLRLLAFGGGGTVGDTIITLAADPDIIRADGSSISNLTATVTTHGAAVAGDSVYCFIVSGGGSISPEQMIDNGDGTYSSTYYSSTTPGDVLIMAVDSTAILAATETILLTGEPDSISVEADPDTIIADGNSISILTAIVFDSLGNQIPGETVSIEITSNNTGATMEGGVEDKGNGKYTRKYKASLSAGTDTVTATCEALSAITPMSTIVGPTDLQIWAEPDTIIADTTYTSVITALVLSGEGDSLPGEPVTIDFDENMPGATWATGVEDSGNGLYYRTMRASNTQGDVLIKATDGPVDDTTRVLLRGLLGGQIEVGEIVKVTIGDFGEDNNDDPDIFVSHKSDTVDLSVFLNMGNDGFGHLYSMEEIIFDAEGEVIGMALGNFDSLKTDVCLILRKAKRIELAMNDLNGDFADSSFAYALRRSGRSGAAGDIDGDGDIDVLAGTDEKKTEVWLNDGNANLTFHVKVTHFEKPNALCLADFGEDTLGDLDIAAGTEAKDLEILFNDGGGDFHTDGVYRASDRVRALDTGDLNGDGYIDVVCGTSAGKMEVWLNNGAGTFPSSPDYVYSLSESVLSIAIGDVQEDTLGDLDVAAGTEDGVLTVWYNQGTGALTESDTSYSHTGKLTGLDIGDLVEDEYGDNDIVAGTDVGGGVGIVHIWLNNGDGTFTRREN</sequence>
<dbReference type="EMBL" id="SOJN01000046">
    <property type="protein sequence ID" value="TET46727.1"/>
    <property type="molecule type" value="Genomic_DNA"/>
</dbReference>
<evidence type="ECO:0000256" key="2">
    <source>
        <dbReference type="ARBA" id="ARBA00022729"/>
    </source>
</evidence>
<dbReference type="SMART" id="SM00634">
    <property type="entry name" value="BID_1"/>
    <property type="match status" value="3"/>
</dbReference>
<keyword evidence="2" id="KW-0732">Signal</keyword>
<dbReference type="NCBIfam" id="TIGR02532">
    <property type="entry name" value="IV_pilin_GFxxxE"/>
    <property type="match status" value="1"/>
</dbReference>
<comment type="caution">
    <text evidence="5">The sequence shown here is derived from an EMBL/GenBank/DDBJ whole genome shotgun (WGS) entry which is preliminary data.</text>
</comment>
<protein>
    <submittedName>
        <fullName evidence="5">Prepilin-type N-terminal cleavage/methylation domain-containing protein</fullName>
    </submittedName>
</protein>
<dbReference type="InterPro" id="IPR015217">
    <property type="entry name" value="Invasin_dom_3"/>
</dbReference>
<evidence type="ECO:0000256" key="1">
    <source>
        <dbReference type="ARBA" id="ARBA00010116"/>
    </source>
</evidence>
<comment type="similarity">
    <text evidence="1">Belongs to the intimin/invasin family.</text>
</comment>